<evidence type="ECO:0000256" key="7">
    <source>
        <dbReference type="RuleBase" id="RU000304"/>
    </source>
</evidence>
<dbReference type="PANTHER" id="PTHR48012:SF26">
    <property type="entry name" value="SERINE_THREONINE-PROTEIN KINASE DDB_G0283821-RELATED"/>
    <property type="match status" value="1"/>
</dbReference>
<keyword evidence="10" id="KW-1185">Reference proteome</keyword>
<dbReference type="InterPro" id="IPR050629">
    <property type="entry name" value="STE20/SPS1-PAK"/>
</dbReference>
<evidence type="ECO:0000259" key="8">
    <source>
        <dbReference type="PROSITE" id="PS50011"/>
    </source>
</evidence>
<dbReference type="SMART" id="SM00220">
    <property type="entry name" value="S_TKc"/>
    <property type="match status" value="1"/>
</dbReference>
<dbReference type="AlphaFoldDB" id="A0AAE0EPU8"/>
<dbReference type="EC" id="2.7.11.1" evidence="1"/>
<dbReference type="GO" id="GO:0004674">
    <property type="term" value="F:protein serine/threonine kinase activity"/>
    <property type="evidence" value="ECO:0007669"/>
    <property type="project" value="UniProtKB-KW"/>
</dbReference>
<name>A0AAE0EPU8_9CHLO</name>
<organism evidence="9 10">
    <name type="scientific">Cymbomonas tetramitiformis</name>
    <dbReference type="NCBI Taxonomy" id="36881"/>
    <lineage>
        <taxon>Eukaryota</taxon>
        <taxon>Viridiplantae</taxon>
        <taxon>Chlorophyta</taxon>
        <taxon>Pyramimonadophyceae</taxon>
        <taxon>Pyramimonadales</taxon>
        <taxon>Pyramimonadaceae</taxon>
        <taxon>Cymbomonas</taxon>
    </lineage>
</organism>
<keyword evidence="7" id="KW-0723">Serine/threonine-protein kinase</keyword>
<evidence type="ECO:0000256" key="2">
    <source>
        <dbReference type="ARBA" id="ARBA00022679"/>
    </source>
</evidence>
<dbReference type="PROSITE" id="PS50011">
    <property type="entry name" value="PROTEIN_KINASE_DOM"/>
    <property type="match status" value="1"/>
</dbReference>
<comment type="similarity">
    <text evidence="7">Belongs to the protein kinase superfamily.</text>
</comment>
<dbReference type="PROSITE" id="PS00108">
    <property type="entry name" value="PROTEIN_KINASE_ST"/>
    <property type="match status" value="1"/>
</dbReference>
<keyword evidence="4 9" id="KW-0418">Kinase</keyword>
<evidence type="ECO:0000256" key="3">
    <source>
        <dbReference type="ARBA" id="ARBA00022741"/>
    </source>
</evidence>
<dbReference type="InterPro" id="IPR008271">
    <property type="entry name" value="Ser/Thr_kinase_AS"/>
</dbReference>
<comment type="caution">
    <text evidence="9">The sequence shown here is derived from an EMBL/GenBank/DDBJ whole genome shotgun (WGS) entry which is preliminary data.</text>
</comment>
<dbReference type="CDD" id="cd06627">
    <property type="entry name" value="STKc_Cdc7_like"/>
    <property type="match status" value="1"/>
</dbReference>
<reference evidence="9 10" key="1">
    <citation type="journal article" date="2015" name="Genome Biol. Evol.">
        <title>Comparative Genomics of a Bacterivorous Green Alga Reveals Evolutionary Causalities and Consequences of Phago-Mixotrophic Mode of Nutrition.</title>
        <authorList>
            <person name="Burns J.A."/>
            <person name="Paasch A."/>
            <person name="Narechania A."/>
            <person name="Kim E."/>
        </authorList>
    </citation>
    <scope>NUCLEOTIDE SEQUENCE [LARGE SCALE GENOMIC DNA]</scope>
    <source>
        <strain evidence="9 10">PLY_AMNH</strain>
    </source>
</reference>
<dbReference type="InterPro" id="IPR011009">
    <property type="entry name" value="Kinase-like_dom_sf"/>
</dbReference>
<proteinExistence type="inferred from homology"/>
<dbReference type="Proteomes" id="UP001190700">
    <property type="component" value="Unassembled WGS sequence"/>
</dbReference>
<protein>
    <recommendedName>
        <fullName evidence="1">non-specific serine/threonine protein kinase</fullName>
        <ecNumber evidence="1">2.7.11.1</ecNumber>
    </recommendedName>
</protein>
<dbReference type="InterPro" id="IPR000719">
    <property type="entry name" value="Prot_kinase_dom"/>
</dbReference>
<keyword evidence="5 6" id="KW-0067">ATP-binding</keyword>
<dbReference type="GO" id="GO:0005524">
    <property type="term" value="F:ATP binding"/>
    <property type="evidence" value="ECO:0007669"/>
    <property type="project" value="UniProtKB-UniRule"/>
</dbReference>
<dbReference type="Gene3D" id="1.10.510.10">
    <property type="entry name" value="Transferase(Phosphotransferase) domain 1"/>
    <property type="match status" value="1"/>
</dbReference>
<sequence>MQPGVPAPSHGIRRNKATSRTLNDKYLIGDELGRGAHGQVFKGIDQQSGQVVAIKEVSLEDITESELSGIVLEIDLLKNLNHKNIVKYLGSFRTKGHLNIILEYMENGSLSSIIKPNKFGAFPESLVAVYISQVLEGLQYLHDQGVIHNDVKGANILTTKEGLVKLADFGVAMKLSEAGKKEHNVVGTPYWMAPEVIEMCGASYASDIWGVGCTVIELLTGYPPYFDLAPMAALFRIVQVSSFKATALFRSMAGEFRDAPGALADAPGALADAPGAFADAPGALADA</sequence>
<evidence type="ECO:0000313" key="10">
    <source>
        <dbReference type="Proteomes" id="UP001190700"/>
    </source>
</evidence>
<evidence type="ECO:0000256" key="5">
    <source>
        <dbReference type="ARBA" id="ARBA00022840"/>
    </source>
</evidence>
<dbReference type="SUPFAM" id="SSF56112">
    <property type="entry name" value="Protein kinase-like (PK-like)"/>
    <property type="match status" value="1"/>
</dbReference>
<dbReference type="GO" id="GO:0005737">
    <property type="term" value="C:cytoplasm"/>
    <property type="evidence" value="ECO:0007669"/>
    <property type="project" value="TreeGrafter"/>
</dbReference>
<feature type="non-terminal residue" evidence="9">
    <location>
        <position position="287"/>
    </location>
</feature>
<accession>A0AAE0EPU8</accession>
<keyword evidence="3 6" id="KW-0547">Nucleotide-binding</keyword>
<feature type="binding site" evidence="6">
    <location>
        <position position="55"/>
    </location>
    <ligand>
        <name>ATP</name>
        <dbReference type="ChEBI" id="CHEBI:30616"/>
    </ligand>
</feature>
<evidence type="ECO:0000256" key="6">
    <source>
        <dbReference type="PROSITE-ProRule" id="PRU10141"/>
    </source>
</evidence>
<gene>
    <name evidence="9" type="ORF">CYMTET_53321</name>
</gene>
<dbReference type="PROSITE" id="PS00107">
    <property type="entry name" value="PROTEIN_KINASE_ATP"/>
    <property type="match status" value="1"/>
</dbReference>
<evidence type="ECO:0000256" key="1">
    <source>
        <dbReference type="ARBA" id="ARBA00012513"/>
    </source>
</evidence>
<feature type="domain" description="Protein kinase" evidence="8">
    <location>
        <begin position="26"/>
        <end position="287"/>
    </location>
</feature>
<evidence type="ECO:0000256" key="4">
    <source>
        <dbReference type="ARBA" id="ARBA00022777"/>
    </source>
</evidence>
<dbReference type="EMBL" id="LGRX02034987">
    <property type="protein sequence ID" value="KAK3236543.1"/>
    <property type="molecule type" value="Genomic_DNA"/>
</dbReference>
<evidence type="ECO:0000313" key="9">
    <source>
        <dbReference type="EMBL" id="KAK3236543.1"/>
    </source>
</evidence>
<dbReference type="Pfam" id="PF00069">
    <property type="entry name" value="Pkinase"/>
    <property type="match status" value="1"/>
</dbReference>
<dbReference type="PANTHER" id="PTHR48012">
    <property type="entry name" value="STERILE20-LIKE KINASE, ISOFORM B-RELATED"/>
    <property type="match status" value="1"/>
</dbReference>
<dbReference type="InterPro" id="IPR017441">
    <property type="entry name" value="Protein_kinase_ATP_BS"/>
</dbReference>
<keyword evidence="2" id="KW-0808">Transferase</keyword>